<dbReference type="EC" id="1.11.1.24" evidence="2"/>
<dbReference type="GO" id="GO:0005737">
    <property type="term" value="C:cytoplasm"/>
    <property type="evidence" value="ECO:0007669"/>
    <property type="project" value="TreeGrafter"/>
</dbReference>
<dbReference type="RefSeq" id="WP_425497055.1">
    <property type="nucleotide sequence ID" value="NZ_JACIDX010000007.1"/>
</dbReference>
<evidence type="ECO:0000256" key="1">
    <source>
        <dbReference type="ARBA" id="ARBA00003330"/>
    </source>
</evidence>
<keyword evidence="12" id="KW-0732">Signal</keyword>
<dbReference type="InterPro" id="IPR036249">
    <property type="entry name" value="Thioredoxin-like_sf"/>
</dbReference>
<dbReference type="AlphaFoldDB" id="A0A7W6CEN9"/>
<dbReference type="InterPro" id="IPR050924">
    <property type="entry name" value="Peroxiredoxin_BCP/PrxQ"/>
</dbReference>
<evidence type="ECO:0000256" key="6">
    <source>
        <dbReference type="ARBA" id="ARBA00023157"/>
    </source>
</evidence>
<evidence type="ECO:0000256" key="9">
    <source>
        <dbReference type="ARBA" id="ARBA00038489"/>
    </source>
</evidence>
<evidence type="ECO:0000256" key="10">
    <source>
        <dbReference type="ARBA" id="ARBA00042639"/>
    </source>
</evidence>
<keyword evidence="7" id="KW-0676">Redox-active center</keyword>
<comment type="catalytic activity">
    <reaction evidence="11">
        <text>a hydroperoxide + [thioredoxin]-dithiol = an alcohol + [thioredoxin]-disulfide + H2O</text>
        <dbReference type="Rhea" id="RHEA:62620"/>
        <dbReference type="Rhea" id="RHEA-COMP:10698"/>
        <dbReference type="Rhea" id="RHEA-COMP:10700"/>
        <dbReference type="ChEBI" id="CHEBI:15377"/>
        <dbReference type="ChEBI" id="CHEBI:29950"/>
        <dbReference type="ChEBI" id="CHEBI:30879"/>
        <dbReference type="ChEBI" id="CHEBI:35924"/>
        <dbReference type="ChEBI" id="CHEBI:50058"/>
        <dbReference type="EC" id="1.11.1.24"/>
    </reaction>
</comment>
<dbReference type="Proteomes" id="UP000548867">
    <property type="component" value="Unassembled WGS sequence"/>
</dbReference>
<feature type="signal peptide" evidence="12">
    <location>
        <begin position="1"/>
        <end position="27"/>
    </location>
</feature>
<keyword evidence="5" id="KW-0560">Oxidoreductase</keyword>
<dbReference type="InterPro" id="IPR013766">
    <property type="entry name" value="Thioredoxin_domain"/>
</dbReference>
<feature type="domain" description="Thioredoxin" evidence="13">
    <location>
        <begin position="29"/>
        <end position="184"/>
    </location>
</feature>
<keyword evidence="6" id="KW-1015">Disulfide bond</keyword>
<evidence type="ECO:0000256" key="3">
    <source>
        <dbReference type="ARBA" id="ARBA00022559"/>
    </source>
</evidence>
<evidence type="ECO:0000256" key="12">
    <source>
        <dbReference type="SAM" id="SignalP"/>
    </source>
</evidence>
<dbReference type="GO" id="GO:0034599">
    <property type="term" value="P:cellular response to oxidative stress"/>
    <property type="evidence" value="ECO:0007669"/>
    <property type="project" value="TreeGrafter"/>
</dbReference>
<gene>
    <name evidence="14" type="ORF">GGR38_002110</name>
</gene>
<evidence type="ECO:0000256" key="5">
    <source>
        <dbReference type="ARBA" id="ARBA00023002"/>
    </source>
</evidence>
<evidence type="ECO:0000313" key="14">
    <source>
        <dbReference type="EMBL" id="MBB3955158.1"/>
    </source>
</evidence>
<accession>A0A7W6CEN9</accession>
<dbReference type="EMBL" id="JACIDX010000007">
    <property type="protein sequence ID" value="MBB3955158.1"/>
    <property type="molecule type" value="Genomic_DNA"/>
</dbReference>
<dbReference type="InterPro" id="IPR000866">
    <property type="entry name" value="AhpC/TSA"/>
</dbReference>
<comment type="similarity">
    <text evidence="9">Belongs to the peroxiredoxin family. BCP/PrxQ subfamily.</text>
</comment>
<organism evidence="14 15">
    <name type="scientific">Novosphingobium sediminicola</name>
    <dbReference type="NCBI Taxonomy" id="563162"/>
    <lineage>
        <taxon>Bacteria</taxon>
        <taxon>Pseudomonadati</taxon>
        <taxon>Pseudomonadota</taxon>
        <taxon>Alphaproteobacteria</taxon>
        <taxon>Sphingomonadales</taxon>
        <taxon>Sphingomonadaceae</taxon>
        <taxon>Novosphingobium</taxon>
    </lineage>
</organism>
<dbReference type="Pfam" id="PF00578">
    <property type="entry name" value="AhpC-TSA"/>
    <property type="match status" value="1"/>
</dbReference>
<name>A0A7W6CEN9_9SPHN</name>
<comment type="function">
    <text evidence="1">Thiol-specific peroxidase that catalyzes the reduction of hydrogen peroxide and organic hydroperoxides to water and alcohols, respectively. Plays a role in cell protection against oxidative stress by detoxifying peroxides and as sensor of hydrogen peroxide-mediated signaling events.</text>
</comment>
<evidence type="ECO:0000256" key="7">
    <source>
        <dbReference type="ARBA" id="ARBA00023284"/>
    </source>
</evidence>
<feature type="chain" id="PRO_5031556280" description="thioredoxin-dependent peroxiredoxin" evidence="12">
    <location>
        <begin position="28"/>
        <end position="186"/>
    </location>
</feature>
<dbReference type="SUPFAM" id="SSF52833">
    <property type="entry name" value="Thioredoxin-like"/>
    <property type="match status" value="1"/>
</dbReference>
<keyword evidence="4" id="KW-0049">Antioxidant</keyword>
<evidence type="ECO:0000313" key="15">
    <source>
        <dbReference type="Proteomes" id="UP000548867"/>
    </source>
</evidence>
<evidence type="ECO:0000256" key="8">
    <source>
        <dbReference type="ARBA" id="ARBA00032824"/>
    </source>
</evidence>
<dbReference type="PANTHER" id="PTHR42801:SF4">
    <property type="entry name" value="AHPC_TSA FAMILY PROTEIN"/>
    <property type="match status" value="1"/>
</dbReference>
<evidence type="ECO:0000259" key="13">
    <source>
        <dbReference type="PROSITE" id="PS51352"/>
    </source>
</evidence>
<dbReference type="Gene3D" id="3.40.30.10">
    <property type="entry name" value="Glutaredoxin"/>
    <property type="match status" value="1"/>
</dbReference>
<evidence type="ECO:0000256" key="4">
    <source>
        <dbReference type="ARBA" id="ARBA00022862"/>
    </source>
</evidence>
<keyword evidence="3" id="KW-0575">Peroxidase</keyword>
<protein>
    <recommendedName>
        <fullName evidence="2">thioredoxin-dependent peroxiredoxin</fullName>
        <ecNumber evidence="2">1.11.1.24</ecNumber>
    </recommendedName>
    <alternativeName>
        <fullName evidence="8">Thioredoxin peroxidase</fullName>
    </alternativeName>
    <alternativeName>
        <fullName evidence="10">Thioredoxin-dependent peroxiredoxin Bcp</fullName>
    </alternativeName>
</protein>
<dbReference type="PANTHER" id="PTHR42801">
    <property type="entry name" value="THIOREDOXIN-DEPENDENT PEROXIDE REDUCTASE"/>
    <property type="match status" value="1"/>
</dbReference>
<evidence type="ECO:0000256" key="2">
    <source>
        <dbReference type="ARBA" id="ARBA00013017"/>
    </source>
</evidence>
<comment type="caution">
    <text evidence="14">The sequence shown here is derived from an EMBL/GenBank/DDBJ whole genome shotgun (WGS) entry which is preliminary data.</text>
</comment>
<dbReference type="GO" id="GO:0008379">
    <property type="term" value="F:thioredoxin peroxidase activity"/>
    <property type="evidence" value="ECO:0007669"/>
    <property type="project" value="TreeGrafter"/>
</dbReference>
<reference evidence="14 15" key="1">
    <citation type="submission" date="2020-08" db="EMBL/GenBank/DDBJ databases">
        <title>Genomic Encyclopedia of Type Strains, Phase IV (KMG-IV): sequencing the most valuable type-strain genomes for metagenomic binning, comparative biology and taxonomic classification.</title>
        <authorList>
            <person name="Goeker M."/>
        </authorList>
    </citation>
    <scope>NUCLEOTIDE SEQUENCE [LARGE SCALE GENOMIC DNA]</scope>
    <source>
        <strain evidence="14 15">DSM 27057</strain>
    </source>
</reference>
<dbReference type="CDD" id="cd03017">
    <property type="entry name" value="PRX_BCP"/>
    <property type="match status" value="1"/>
</dbReference>
<keyword evidence="15" id="KW-1185">Reference proteome</keyword>
<proteinExistence type="inferred from homology"/>
<dbReference type="PROSITE" id="PS51352">
    <property type="entry name" value="THIOREDOXIN_2"/>
    <property type="match status" value="1"/>
</dbReference>
<sequence>MMHPRNLLAPALAAFAAAAMMSAPAHAELAVGAAAPAFVTQGAKAGKPFTFDLKKALKNGPVVVYFYPKAFTKGCTLEAHAFAEATDDFAKAGAMVIGMSADDLPTLEKFSTMECRGKFPVAIADAGIIKNYDVALSIPGLSAAVTKRTSYVIGKDGKIKLAFTDMDYKDHVSKTLATVQGLAGKH</sequence>
<dbReference type="GO" id="GO:0045454">
    <property type="term" value="P:cell redox homeostasis"/>
    <property type="evidence" value="ECO:0007669"/>
    <property type="project" value="TreeGrafter"/>
</dbReference>
<evidence type="ECO:0000256" key="11">
    <source>
        <dbReference type="ARBA" id="ARBA00049091"/>
    </source>
</evidence>